<comment type="caution">
    <text evidence="2">The sequence shown here is derived from an EMBL/GenBank/DDBJ whole genome shotgun (WGS) entry which is preliminary data.</text>
</comment>
<proteinExistence type="predicted"/>
<feature type="compositionally biased region" description="Polar residues" evidence="1">
    <location>
        <begin position="619"/>
        <end position="632"/>
    </location>
</feature>
<sequence length="632" mass="68869">MLVWPPPRQVHQQQRRRQPRNPRPELRGLVAGSGEPAHAQGHADTVAPLLQSRGGPGGQGTSTCGHSVSTTAAGGMAPLEGEPADVELLANEAGPGPPSEIPQPLRVFKRFGRSPGGFVGRGTESWRRTSTETDESLDSATEAPDEPLVVMKMRGNREHRLAPVSMEVNEKPGFPGNMPRANPLHDSESISASAKPGLSHGGFEDLSHRSHYSPLPCFGTSSERSTGHHSRILMPRISVTPEVDAIDNNTTSFWAAVKVHGQACRQQDEATDPDTFAEVYKLSADEDIYQEAEGMFDMAFVFSYTDAVFLDPWKGGCIHSMSIQVIPTGNNRILDVIRDDPIPTSLGNNEMILLLVHVLLDRRHPKKQAGHVRQRSDELIEDLQYQLGDSWLDYVRVVVKYNHSAFPLQSRCEAVNGVVEMGTKLETSVKAIVRHRNYQSPWSPCPAPTTNPVLSITYDCWELEKARSAMHRIATQPTVPHKLAEPRSRMNLPTEDELGATRTPPVVPRREASLGRDLIVRQPEPLHGGCSQSREFAGAGWRKTRAAQEGRVSSTATCPDEPTAKAGIGAGAGLSNHTGMLRSPRSMGPGLLTSLGADSSGHGVDRRSMAGGSLHGQGQRPSNRWSWTGWFS</sequence>
<feature type="region of interest" description="Disordered" evidence="1">
    <location>
        <begin position="1"/>
        <end position="79"/>
    </location>
</feature>
<feature type="region of interest" description="Disordered" evidence="1">
    <location>
        <begin position="586"/>
        <end position="632"/>
    </location>
</feature>
<dbReference type="EMBL" id="MU842831">
    <property type="protein sequence ID" value="KAK2032422.1"/>
    <property type="molecule type" value="Genomic_DNA"/>
</dbReference>
<feature type="region of interest" description="Disordered" evidence="1">
    <location>
        <begin position="184"/>
        <end position="205"/>
    </location>
</feature>
<protein>
    <submittedName>
        <fullName evidence="2">Uncharacterized protein</fullName>
    </submittedName>
</protein>
<feature type="region of interest" description="Disordered" evidence="1">
    <location>
        <begin position="112"/>
        <end position="144"/>
    </location>
</feature>
<evidence type="ECO:0000313" key="3">
    <source>
        <dbReference type="Proteomes" id="UP001232148"/>
    </source>
</evidence>
<keyword evidence="3" id="KW-1185">Reference proteome</keyword>
<dbReference type="AlphaFoldDB" id="A0AAD9HQM4"/>
<evidence type="ECO:0000256" key="1">
    <source>
        <dbReference type="SAM" id="MobiDB-lite"/>
    </source>
</evidence>
<evidence type="ECO:0000313" key="2">
    <source>
        <dbReference type="EMBL" id="KAK2032422.1"/>
    </source>
</evidence>
<accession>A0AAD9HQM4</accession>
<reference evidence="2" key="1">
    <citation type="submission" date="2021-06" db="EMBL/GenBank/DDBJ databases">
        <title>Comparative genomics, transcriptomics and evolutionary studies reveal genomic signatures of adaptation to plant cell wall in hemibiotrophic fungi.</title>
        <authorList>
            <consortium name="DOE Joint Genome Institute"/>
            <person name="Baroncelli R."/>
            <person name="Diaz J.F."/>
            <person name="Benocci T."/>
            <person name="Peng M."/>
            <person name="Battaglia E."/>
            <person name="Haridas S."/>
            <person name="Andreopoulos W."/>
            <person name="Labutti K."/>
            <person name="Pangilinan J."/>
            <person name="Floch G.L."/>
            <person name="Makela M.R."/>
            <person name="Henrissat B."/>
            <person name="Grigoriev I.V."/>
            <person name="Crouch J.A."/>
            <person name="De Vries R.P."/>
            <person name="Sukno S.A."/>
            <person name="Thon M.R."/>
        </authorList>
    </citation>
    <scope>NUCLEOTIDE SEQUENCE</scope>
    <source>
        <strain evidence="2">MAFF235873</strain>
    </source>
</reference>
<dbReference type="Proteomes" id="UP001232148">
    <property type="component" value="Unassembled WGS sequence"/>
</dbReference>
<feature type="region of interest" description="Disordered" evidence="1">
    <location>
        <begin position="544"/>
        <end position="563"/>
    </location>
</feature>
<organism evidence="2 3">
    <name type="scientific">Colletotrichum zoysiae</name>
    <dbReference type="NCBI Taxonomy" id="1216348"/>
    <lineage>
        <taxon>Eukaryota</taxon>
        <taxon>Fungi</taxon>
        <taxon>Dikarya</taxon>
        <taxon>Ascomycota</taxon>
        <taxon>Pezizomycotina</taxon>
        <taxon>Sordariomycetes</taxon>
        <taxon>Hypocreomycetidae</taxon>
        <taxon>Glomerellales</taxon>
        <taxon>Glomerellaceae</taxon>
        <taxon>Colletotrichum</taxon>
        <taxon>Colletotrichum graminicola species complex</taxon>
    </lineage>
</organism>
<gene>
    <name evidence="2" type="ORF">LX32DRAFT_198179</name>
</gene>
<name>A0AAD9HQM4_9PEZI</name>